<dbReference type="RefSeq" id="WP_075131634.1">
    <property type="nucleotide sequence ID" value="NZ_MSIF01000002.1"/>
</dbReference>
<evidence type="ECO:0000313" key="2">
    <source>
        <dbReference type="Proteomes" id="UP000185696"/>
    </source>
</evidence>
<proteinExistence type="predicted"/>
<organism evidence="1 2">
    <name type="scientific">Actinophytocola xinjiangensis</name>
    <dbReference type="NCBI Taxonomy" id="485602"/>
    <lineage>
        <taxon>Bacteria</taxon>
        <taxon>Bacillati</taxon>
        <taxon>Actinomycetota</taxon>
        <taxon>Actinomycetes</taxon>
        <taxon>Pseudonocardiales</taxon>
        <taxon>Pseudonocardiaceae</taxon>
    </lineage>
</organism>
<dbReference type="EMBL" id="MSIF01000002">
    <property type="protein sequence ID" value="OLF12727.1"/>
    <property type="molecule type" value="Genomic_DNA"/>
</dbReference>
<gene>
    <name evidence="1" type="ORF">BLA60_05465</name>
</gene>
<keyword evidence="2" id="KW-1185">Reference proteome</keyword>
<dbReference type="Proteomes" id="UP000185696">
    <property type="component" value="Unassembled WGS sequence"/>
</dbReference>
<evidence type="ECO:0000313" key="1">
    <source>
        <dbReference type="EMBL" id="OLF12727.1"/>
    </source>
</evidence>
<comment type="caution">
    <text evidence="1">The sequence shown here is derived from an EMBL/GenBank/DDBJ whole genome shotgun (WGS) entry which is preliminary data.</text>
</comment>
<dbReference type="OrthoDB" id="3295921at2"/>
<evidence type="ECO:0008006" key="3">
    <source>
        <dbReference type="Google" id="ProtNLM"/>
    </source>
</evidence>
<name>A0A7Z1AZ49_9PSEU</name>
<reference evidence="1 2" key="1">
    <citation type="submission" date="2016-12" db="EMBL/GenBank/DDBJ databases">
        <title>The draft genome sequence of Actinophytocola xinjiangensis.</title>
        <authorList>
            <person name="Wang W."/>
            <person name="Yuan L."/>
        </authorList>
    </citation>
    <scope>NUCLEOTIDE SEQUENCE [LARGE SCALE GENOMIC DNA]</scope>
    <source>
        <strain evidence="1 2">CGMCC 4.4663</strain>
    </source>
</reference>
<accession>A0A7Z1AZ49</accession>
<dbReference type="AlphaFoldDB" id="A0A7Z1AZ49"/>
<sequence>MRLSGTEVGFFEDHVDEQALEVGVSGVDETGVRRSFSIQRSTYEPDAQEVLSGMDSYNVSNERGFTVYGCLRSVRLEATLLTLEFASEDADILEVPTVVDVDLADSGVDIANLSAKIRDAVDWGAQEKRPRLIGAGWR</sequence>
<protein>
    <recommendedName>
        <fullName evidence="3">Immunity protein 10 of polymorphic toxin system</fullName>
    </recommendedName>
</protein>